<dbReference type="Pfam" id="PF00288">
    <property type="entry name" value="GHMP_kinases_N"/>
    <property type="match status" value="1"/>
</dbReference>
<keyword evidence="5" id="KW-1185">Reference proteome</keyword>
<gene>
    <name evidence="4" type="ORF">HAPAU_01630</name>
</gene>
<dbReference type="Proteomes" id="UP000075321">
    <property type="component" value="Unassembled WGS sequence"/>
</dbReference>
<dbReference type="InterPro" id="IPR006204">
    <property type="entry name" value="GHMP_kinase_N_dom"/>
</dbReference>
<evidence type="ECO:0000256" key="1">
    <source>
        <dbReference type="HAMAP-Rule" id="MF_02223"/>
    </source>
</evidence>
<dbReference type="RefSeq" id="WP_066378318.1">
    <property type="nucleotide sequence ID" value="NZ_LTAZ01000001.1"/>
</dbReference>
<dbReference type="AlphaFoldDB" id="A0A151AIU1"/>
<dbReference type="OrthoDB" id="85822at2157"/>
<protein>
    <recommendedName>
        <fullName evidence="1">Pantoate kinase</fullName>
        <shortName evidence="1">PoK</shortName>
        <ecNumber evidence="1">2.7.1.169</ecNumber>
    </recommendedName>
</protein>
<dbReference type="PANTHER" id="PTHR42282:SF1">
    <property type="entry name" value="PANTOATE KINASE"/>
    <property type="match status" value="1"/>
</dbReference>
<keyword evidence="1 4" id="KW-0418">Kinase</keyword>
<feature type="domain" description="GHMP kinase N-terminal" evidence="3">
    <location>
        <begin position="69"/>
        <end position="146"/>
    </location>
</feature>
<dbReference type="HAMAP" id="MF_02223">
    <property type="entry name" value="Pantoate_kinase"/>
    <property type="match status" value="1"/>
</dbReference>
<dbReference type="GO" id="GO:0016301">
    <property type="term" value="F:kinase activity"/>
    <property type="evidence" value="ECO:0007669"/>
    <property type="project" value="UniProtKB-UniRule"/>
</dbReference>
<keyword evidence="1 4" id="KW-0808">Transferase</keyword>
<evidence type="ECO:0000259" key="3">
    <source>
        <dbReference type="Pfam" id="PF00288"/>
    </source>
</evidence>
<dbReference type="InterPro" id="IPR020568">
    <property type="entry name" value="Ribosomal_Su5_D2-typ_SF"/>
</dbReference>
<sequence>MSDDGVTAFVPGHVTGFFSSHPDEDPTKAGSRGAGLTLSDGVTVRVTRVTPDTRTRTTLDGSELVVEPVDRVLDSLSATARVEATTELPLGAGFGVSGALALGTALAANQAFDRRLSENELVTLAHSAEVRSGTGLGDVVAQSRGGVPIRLDPGGPEHNRLDAIPASTRIEYLTFGELSTESVLSGDTARLTDAGLQSLSILTEDPTLSTLLYASRRFARKADLLTDRVREAIEDVSATGGEASMAMLGETVFALDTGLSDAGYDPSVCHTHAAGAALLDEPTPPTAAAGPPRSDNAGDL</sequence>
<dbReference type="PATRIC" id="fig|1008153.3.peg.166"/>
<dbReference type="InterPro" id="IPR014721">
    <property type="entry name" value="Ribsml_uS5_D2-typ_fold_subgr"/>
</dbReference>
<dbReference type="GO" id="GO:0015937">
    <property type="term" value="P:coenzyme A biosynthetic process"/>
    <property type="evidence" value="ECO:0007669"/>
    <property type="project" value="UniProtKB-UniRule"/>
</dbReference>
<dbReference type="EMBL" id="LTAZ01000001">
    <property type="protein sequence ID" value="KYH27495.1"/>
    <property type="molecule type" value="Genomic_DNA"/>
</dbReference>
<dbReference type="SUPFAM" id="SSF54211">
    <property type="entry name" value="Ribosomal protein S5 domain 2-like"/>
    <property type="match status" value="1"/>
</dbReference>
<dbReference type="PIRSF" id="PIRSF016896">
    <property type="entry name" value="GHMP_arc_MJ0969"/>
    <property type="match status" value="1"/>
</dbReference>
<dbReference type="PANTHER" id="PTHR42282">
    <property type="entry name" value="PANTOATE KINASE-RELATED"/>
    <property type="match status" value="1"/>
</dbReference>
<proteinExistence type="inferred from homology"/>
<keyword evidence="1" id="KW-0173">Coenzyme A biosynthesis</keyword>
<comment type="caution">
    <text evidence="4">The sequence shown here is derived from an EMBL/GenBank/DDBJ whole genome shotgun (WGS) entry which is preliminary data.</text>
</comment>
<dbReference type="GO" id="GO:0005524">
    <property type="term" value="F:ATP binding"/>
    <property type="evidence" value="ECO:0007669"/>
    <property type="project" value="UniProtKB-KW"/>
</dbReference>
<comment type="pathway">
    <text evidence="1">Cofactor biosynthesis; coenzyme A biosynthesis.</text>
</comment>
<evidence type="ECO:0000313" key="5">
    <source>
        <dbReference type="Proteomes" id="UP000075321"/>
    </source>
</evidence>
<dbReference type="EC" id="2.7.1.169" evidence="1"/>
<accession>A0A151AIU1</accession>
<keyword evidence="1" id="KW-0547">Nucleotide-binding</keyword>
<comment type="similarity">
    <text evidence="1">Belongs to the GHMP kinase family. PoK subfamily.</text>
</comment>
<dbReference type="InterPro" id="IPR012043">
    <property type="entry name" value="PoK"/>
</dbReference>
<organism evidence="4 5">
    <name type="scientific">Halalkalicoccus paucihalophilus</name>
    <dbReference type="NCBI Taxonomy" id="1008153"/>
    <lineage>
        <taxon>Archaea</taxon>
        <taxon>Methanobacteriati</taxon>
        <taxon>Methanobacteriota</taxon>
        <taxon>Stenosarchaea group</taxon>
        <taxon>Halobacteria</taxon>
        <taxon>Halobacteriales</taxon>
        <taxon>Halococcaceae</taxon>
        <taxon>Halalkalicoccus</taxon>
    </lineage>
</organism>
<dbReference type="Gene3D" id="3.30.230.10">
    <property type="match status" value="1"/>
</dbReference>
<dbReference type="UniPathway" id="UPA00241"/>
<evidence type="ECO:0000256" key="2">
    <source>
        <dbReference type="SAM" id="MobiDB-lite"/>
    </source>
</evidence>
<keyword evidence="1" id="KW-0067">ATP-binding</keyword>
<reference evidence="4 5" key="1">
    <citation type="submission" date="2016-02" db="EMBL/GenBank/DDBJ databases">
        <title>Genome sequence of Halalkalicoccus paucihalophilus DSM 24557.</title>
        <authorList>
            <person name="Poehlein A."/>
            <person name="Daniel R."/>
        </authorList>
    </citation>
    <scope>NUCLEOTIDE SEQUENCE [LARGE SCALE GENOMIC DNA]</scope>
    <source>
        <strain evidence="4 5">DSM 24557</strain>
    </source>
</reference>
<name>A0A151AIU1_9EURY</name>
<comment type="function">
    <text evidence="1">Phosphorylates (R)-pantoate to form (R)-4-phosphopantoate in the CoA biosynthesis pathway.</text>
</comment>
<feature type="region of interest" description="Disordered" evidence="2">
    <location>
        <begin position="279"/>
        <end position="300"/>
    </location>
</feature>
<comment type="catalytic activity">
    <reaction evidence="1">
        <text>(R)-pantoate + ATP = (R)-4-phosphopantoate + ADP + H(+)</text>
        <dbReference type="Rhea" id="RHEA:28246"/>
        <dbReference type="ChEBI" id="CHEBI:15378"/>
        <dbReference type="ChEBI" id="CHEBI:15980"/>
        <dbReference type="ChEBI" id="CHEBI:30616"/>
        <dbReference type="ChEBI" id="CHEBI:61294"/>
        <dbReference type="ChEBI" id="CHEBI:456216"/>
        <dbReference type="EC" id="2.7.1.169"/>
    </reaction>
</comment>
<feature type="region of interest" description="Disordered" evidence="2">
    <location>
        <begin position="16"/>
        <end position="36"/>
    </location>
</feature>
<evidence type="ECO:0000313" key="4">
    <source>
        <dbReference type="EMBL" id="KYH27495.1"/>
    </source>
</evidence>